<feature type="transmembrane region" description="Helical" evidence="1">
    <location>
        <begin position="85"/>
        <end position="103"/>
    </location>
</feature>
<feature type="transmembrane region" description="Helical" evidence="1">
    <location>
        <begin position="48"/>
        <end position="65"/>
    </location>
</feature>
<accession>A0A3L6TFH7</accession>
<keyword evidence="3" id="KW-1185">Reference proteome</keyword>
<proteinExistence type="predicted"/>
<feature type="transmembrane region" description="Helical" evidence="1">
    <location>
        <begin position="115"/>
        <end position="136"/>
    </location>
</feature>
<comment type="caution">
    <text evidence="2">The sequence shown here is derived from an EMBL/GenBank/DDBJ whole genome shotgun (WGS) entry which is preliminary data.</text>
</comment>
<dbReference type="EMBL" id="PQIB02000002">
    <property type="protein sequence ID" value="RLN35830.1"/>
    <property type="molecule type" value="Genomic_DNA"/>
</dbReference>
<dbReference type="Proteomes" id="UP000275267">
    <property type="component" value="Unassembled WGS sequence"/>
</dbReference>
<keyword evidence="1" id="KW-0812">Transmembrane</keyword>
<evidence type="ECO:0000313" key="3">
    <source>
        <dbReference type="Proteomes" id="UP000275267"/>
    </source>
</evidence>
<dbReference type="AlphaFoldDB" id="A0A3L6TFH7"/>
<keyword evidence="1" id="KW-1133">Transmembrane helix</keyword>
<reference evidence="3" key="1">
    <citation type="journal article" date="2019" name="Nat. Commun.">
        <title>The genome of broomcorn millet.</title>
        <authorList>
            <person name="Zou C."/>
            <person name="Miki D."/>
            <person name="Li D."/>
            <person name="Tang Q."/>
            <person name="Xiao L."/>
            <person name="Rajput S."/>
            <person name="Deng P."/>
            <person name="Jia W."/>
            <person name="Huang R."/>
            <person name="Zhang M."/>
            <person name="Sun Y."/>
            <person name="Hu J."/>
            <person name="Fu X."/>
            <person name="Schnable P.S."/>
            <person name="Li F."/>
            <person name="Zhang H."/>
            <person name="Feng B."/>
            <person name="Zhu X."/>
            <person name="Liu R."/>
            <person name="Schnable J.C."/>
            <person name="Zhu J.-K."/>
            <person name="Zhang H."/>
        </authorList>
    </citation>
    <scope>NUCLEOTIDE SEQUENCE [LARGE SCALE GENOMIC DNA]</scope>
</reference>
<organism evidence="2 3">
    <name type="scientific">Panicum miliaceum</name>
    <name type="common">Proso millet</name>
    <name type="synonym">Broomcorn millet</name>
    <dbReference type="NCBI Taxonomy" id="4540"/>
    <lineage>
        <taxon>Eukaryota</taxon>
        <taxon>Viridiplantae</taxon>
        <taxon>Streptophyta</taxon>
        <taxon>Embryophyta</taxon>
        <taxon>Tracheophyta</taxon>
        <taxon>Spermatophyta</taxon>
        <taxon>Magnoliopsida</taxon>
        <taxon>Liliopsida</taxon>
        <taxon>Poales</taxon>
        <taxon>Poaceae</taxon>
        <taxon>PACMAD clade</taxon>
        <taxon>Panicoideae</taxon>
        <taxon>Panicodae</taxon>
        <taxon>Paniceae</taxon>
        <taxon>Panicinae</taxon>
        <taxon>Panicum</taxon>
        <taxon>Panicum sect. Panicum</taxon>
    </lineage>
</organism>
<dbReference type="OrthoDB" id="10507648at2759"/>
<gene>
    <name evidence="2" type="ORF">C2845_PM03G11150</name>
</gene>
<name>A0A3L6TFH7_PANMI</name>
<evidence type="ECO:0000313" key="2">
    <source>
        <dbReference type="EMBL" id="RLN35830.1"/>
    </source>
</evidence>
<protein>
    <submittedName>
        <fullName evidence="2">Uncharacterized protein</fullName>
    </submittedName>
</protein>
<keyword evidence="1" id="KW-0472">Membrane</keyword>
<sequence>MSGKSVAKMSAMPKMNEEESLLPVAVHKGKEEAAAAGKLLSAVRNYTIFLYVGFMFVTLAPMVAVKAAPVAVASAQRFLAGGYDLSVTVAFFATATLLLQAWLARVLEPSTRARLTPLAAWPMAVATWCGITFFFVNSLTFGDQNSLTSSCPHAPSGVTSLEKEEEAGCFAGRTEHLQRGHACRLQYLRLSIMFFFSFRSVRSCQAARS</sequence>
<evidence type="ECO:0000256" key="1">
    <source>
        <dbReference type="SAM" id="Phobius"/>
    </source>
</evidence>